<reference evidence="2 3" key="1">
    <citation type="submission" date="2024-01" db="EMBL/GenBank/DDBJ databases">
        <authorList>
            <person name="Waweru B."/>
        </authorList>
    </citation>
    <scope>NUCLEOTIDE SEQUENCE [LARGE SCALE GENOMIC DNA]</scope>
</reference>
<evidence type="ECO:0000313" key="3">
    <source>
        <dbReference type="Proteomes" id="UP001314170"/>
    </source>
</evidence>
<feature type="compositionally biased region" description="Basic and acidic residues" evidence="1">
    <location>
        <begin position="66"/>
        <end position="76"/>
    </location>
</feature>
<organism evidence="2 3">
    <name type="scientific">Dovyalis caffra</name>
    <dbReference type="NCBI Taxonomy" id="77055"/>
    <lineage>
        <taxon>Eukaryota</taxon>
        <taxon>Viridiplantae</taxon>
        <taxon>Streptophyta</taxon>
        <taxon>Embryophyta</taxon>
        <taxon>Tracheophyta</taxon>
        <taxon>Spermatophyta</taxon>
        <taxon>Magnoliopsida</taxon>
        <taxon>eudicotyledons</taxon>
        <taxon>Gunneridae</taxon>
        <taxon>Pentapetalae</taxon>
        <taxon>rosids</taxon>
        <taxon>fabids</taxon>
        <taxon>Malpighiales</taxon>
        <taxon>Salicaceae</taxon>
        <taxon>Flacourtieae</taxon>
        <taxon>Dovyalis</taxon>
    </lineage>
</organism>
<accession>A0AAV1S125</accession>
<protein>
    <submittedName>
        <fullName evidence="2">Uncharacterized protein</fullName>
    </submittedName>
</protein>
<sequence>MLKSNLVGSGCYCISESRVFGILCDSKSWHSVDNRKDGVRDVMGGDLCEGIFPIGKASSNRPARMGFERESGKPKTDSAMLTIKPQIN</sequence>
<evidence type="ECO:0000313" key="2">
    <source>
        <dbReference type="EMBL" id="CAK7344365.1"/>
    </source>
</evidence>
<gene>
    <name evidence="2" type="ORF">DCAF_LOCUS17755</name>
</gene>
<keyword evidence="3" id="KW-1185">Reference proteome</keyword>
<dbReference type="EMBL" id="CAWUPB010001161">
    <property type="protein sequence ID" value="CAK7344365.1"/>
    <property type="molecule type" value="Genomic_DNA"/>
</dbReference>
<name>A0AAV1S125_9ROSI</name>
<comment type="caution">
    <text evidence="2">The sequence shown here is derived from an EMBL/GenBank/DDBJ whole genome shotgun (WGS) entry which is preliminary data.</text>
</comment>
<evidence type="ECO:0000256" key="1">
    <source>
        <dbReference type="SAM" id="MobiDB-lite"/>
    </source>
</evidence>
<dbReference type="AlphaFoldDB" id="A0AAV1S125"/>
<dbReference type="Proteomes" id="UP001314170">
    <property type="component" value="Unassembled WGS sequence"/>
</dbReference>
<feature type="region of interest" description="Disordered" evidence="1">
    <location>
        <begin position="59"/>
        <end position="88"/>
    </location>
</feature>
<proteinExistence type="predicted"/>